<dbReference type="RefSeq" id="WP_166276455.1">
    <property type="nucleotide sequence ID" value="NZ_JAAFGS010000006.1"/>
</dbReference>
<dbReference type="Proteomes" id="UP000800303">
    <property type="component" value="Unassembled WGS sequence"/>
</dbReference>
<accession>A0ABX0FAH9</accession>
<evidence type="ECO:0000313" key="2">
    <source>
        <dbReference type="Proteomes" id="UP000800303"/>
    </source>
</evidence>
<sequence>MINHMTTLGFHLQEEEELLDLADYAYKNGTPFETEKGIYVRLEAGGGAELWLQLNREQVAIGMQPHFTGAGLMEIGIEGEVQREEANELDGTFYAWAGPGRPGEGLYSFVFDLPDRDRYGPLTQPILQHVQLAAFAHELNVFGSEAEYNLFRLGQSPGEPIAPPESFVSNGLTEHGGQPISTAAFGGRVLRAGWMKNELTGLRFHWALVRTLGGDIDVVADERLVGEREIREGGILSGTFWLSGRLIPADH</sequence>
<reference evidence="1 2" key="1">
    <citation type="submission" date="2020-01" db="EMBL/GenBank/DDBJ databases">
        <title>Polyphasic characterisation and genomic insights into a novel alkali tolerant bacterium VR-M41.</title>
        <authorList>
            <person name="Vemuluri V.R."/>
        </authorList>
    </citation>
    <scope>NUCLEOTIDE SEQUENCE [LARGE SCALE GENOMIC DNA]</scope>
    <source>
        <strain evidence="1 2">VR-M41</strain>
    </source>
</reference>
<organism evidence="1 2">
    <name type="scientific">Saccharibacillus alkalitolerans</name>
    <dbReference type="NCBI Taxonomy" id="2705290"/>
    <lineage>
        <taxon>Bacteria</taxon>
        <taxon>Bacillati</taxon>
        <taxon>Bacillota</taxon>
        <taxon>Bacilli</taxon>
        <taxon>Bacillales</taxon>
        <taxon>Paenibacillaceae</taxon>
        <taxon>Saccharibacillus</taxon>
    </lineage>
</organism>
<dbReference type="EMBL" id="JAAFGS010000006">
    <property type="protein sequence ID" value="NGZ76965.1"/>
    <property type="molecule type" value="Genomic_DNA"/>
</dbReference>
<proteinExistence type="predicted"/>
<name>A0ABX0FAH9_9BACL</name>
<evidence type="ECO:0000313" key="1">
    <source>
        <dbReference type="EMBL" id="NGZ76965.1"/>
    </source>
</evidence>
<gene>
    <name evidence="1" type="ORF">GYN08_16785</name>
</gene>
<protein>
    <submittedName>
        <fullName evidence="1">Uncharacterized protein</fullName>
    </submittedName>
</protein>
<comment type="caution">
    <text evidence="1">The sequence shown here is derived from an EMBL/GenBank/DDBJ whole genome shotgun (WGS) entry which is preliminary data.</text>
</comment>
<keyword evidence="2" id="KW-1185">Reference proteome</keyword>